<feature type="domain" description="AbiEi antitoxin N-terminal" evidence="1">
    <location>
        <begin position="12"/>
        <end position="56"/>
    </location>
</feature>
<dbReference type="OrthoDB" id="9789781at2"/>
<evidence type="ECO:0000313" key="2">
    <source>
        <dbReference type="EMBL" id="ARU17758.1"/>
    </source>
</evidence>
<evidence type="ECO:0000313" key="3">
    <source>
        <dbReference type="Proteomes" id="UP000195807"/>
    </source>
</evidence>
<dbReference type="EMBL" id="CP019603">
    <property type="protein sequence ID" value="ARU17758.1"/>
    <property type="molecule type" value="Genomic_DNA"/>
</dbReference>
<proteinExistence type="predicted"/>
<dbReference type="Proteomes" id="UP000195807">
    <property type="component" value="Plasmid pCME4A9I"/>
</dbReference>
<gene>
    <name evidence="2" type="ORF">A9D14_15445</name>
</gene>
<dbReference type="AlphaFoldDB" id="A0A1Z1FG18"/>
<organism evidence="2 3">
    <name type="scientific">Croceicoccus marinus</name>
    <dbReference type="NCBI Taxonomy" id="450378"/>
    <lineage>
        <taxon>Bacteria</taxon>
        <taxon>Pseudomonadati</taxon>
        <taxon>Pseudomonadota</taxon>
        <taxon>Alphaproteobacteria</taxon>
        <taxon>Sphingomonadales</taxon>
        <taxon>Erythrobacteraceae</taxon>
        <taxon>Croceicoccus</taxon>
    </lineage>
</organism>
<dbReference type="STRING" id="450378.GCA_001661675_03103"/>
<geneLocation type="plasmid" evidence="3">
    <name>pcme4a9i</name>
</geneLocation>
<accession>A0A1Z1FG18</accession>
<name>A0A1Z1FG18_9SPHN</name>
<dbReference type="InterPro" id="IPR025159">
    <property type="entry name" value="AbiEi_N"/>
</dbReference>
<dbReference type="KEGG" id="cman:A9D14_15445"/>
<keyword evidence="2" id="KW-0614">Plasmid</keyword>
<sequence length="206" mass="22505">MLAAPVPQRAKLRDLFADRTIMRAGELRAAGIGPQTFARAVENGEIERVSRGVYQRSEADIEEHHILAEAAARVPKGVIALTSALAFHGLTDQIPRKIWMAIGPSDWSPVQSYPPLRIVRFTDRYLRHGIEHHAIAGVDVPIYSIPKTLADAFRNPKLVDRSVAVEGLRTALEQSKATPGAIAEGARAGGVWKTMRPYLEALTSNG</sequence>
<reference evidence="2 3" key="1">
    <citation type="submission" date="2017-01" db="EMBL/GenBank/DDBJ databases">
        <title>Complete genome sequence of esterase-producing bacterium Croceicoccus marinus E4A9.</title>
        <authorList>
            <person name="Wu Y.-H."/>
            <person name="Cheng H."/>
            <person name="Xu L."/>
            <person name="Huo Y.-Y."/>
            <person name="Wang C.-S."/>
            <person name="Xu X.-W."/>
        </authorList>
    </citation>
    <scope>NUCLEOTIDE SEQUENCE [LARGE SCALE GENOMIC DNA]</scope>
    <source>
        <strain evidence="2 3">E4A9</strain>
        <plasmid evidence="3">Plasmid pcme4a9i</plasmid>
    </source>
</reference>
<protein>
    <submittedName>
        <fullName evidence="2">Transcriptional regulator</fullName>
    </submittedName>
</protein>
<evidence type="ECO:0000259" key="1">
    <source>
        <dbReference type="Pfam" id="PF13338"/>
    </source>
</evidence>
<keyword evidence="3" id="KW-1185">Reference proteome</keyword>
<dbReference type="Pfam" id="PF13338">
    <property type="entry name" value="AbiEi_4"/>
    <property type="match status" value="1"/>
</dbReference>
<dbReference type="RefSeq" id="WP_066849888.1">
    <property type="nucleotide sequence ID" value="NZ_CP019603.1"/>
</dbReference>